<evidence type="ECO:0000259" key="1">
    <source>
        <dbReference type="Pfam" id="PF12904"/>
    </source>
</evidence>
<dbReference type="Gene3D" id="2.60.40.10">
    <property type="entry name" value="Immunoglobulins"/>
    <property type="match status" value="1"/>
</dbReference>
<name>A0A4Q9FB53_9FLAO</name>
<dbReference type="OrthoDB" id="266054at2"/>
<dbReference type="InterPro" id="IPR017853">
    <property type="entry name" value="GH"/>
</dbReference>
<organism evidence="3 4">
    <name type="scientific">Hyunsoonleella flava</name>
    <dbReference type="NCBI Taxonomy" id="2527939"/>
    <lineage>
        <taxon>Bacteria</taxon>
        <taxon>Pseudomonadati</taxon>
        <taxon>Bacteroidota</taxon>
        <taxon>Flavobacteriia</taxon>
        <taxon>Flavobacteriales</taxon>
        <taxon>Flavobacteriaceae</taxon>
    </lineage>
</organism>
<evidence type="ECO:0000259" key="2">
    <source>
        <dbReference type="Pfam" id="PF16586"/>
    </source>
</evidence>
<dbReference type="InterPro" id="IPR013783">
    <property type="entry name" value="Ig-like_fold"/>
</dbReference>
<reference evidence="3 4" key="1">
    <citation type="submission" date="2019-02" db="EMBL/GenBank/DDBJ databases">
        <title>Hyunsoonleella sp., isolated from marine sediment.</title>
        <authorList>
            <person name="Liu B.-T."/>
        </authorList>
    </citation>
    <scope>NUCLEOTIDE SEQUENCE [LARGE SCALE GENOMIC DNA]</scope>
    <source>
        <strain evidence="3 4">T58</strain>
    </source>
</reference>
<dbReference type="AlphaFoldDB" id="A0A4Q9FB53"/>
<comment type="caution">
    <text evidence="3">The sequence shown here is derived from an EMBL/GenBank/DDBJ whole genome shotgun (WGS) entry which is preliminary data.</text>
</comment>
<evidence type="ECO:0000313" key="4">
    <source>
        <dbReference type="Proteomes" id="UP000291142"/>
    </source>
</evidence>
<feature type="domain" description="Putative collagen-binding" evidence="1">
    <location>
        <begin position="532"/>
        <end position="619"/>
    </location>
</feature>
<dbReference type="Pfam" id="PF16586">
    <property type="entry name" value="DUF5060"/>
    <property type="match status" value="1"/>
</dbReference>
<dbReference type="InterPro" id="IPR024749">
    <property type="entry name" value="Collagen-bd_put"/>
</dbReference>
<proteinExistence type="predicted"/>
<gene>
    <name evidence="3" type="ORF">EYD45_13770</name>
</gene>
<dbReference type="EMBL" id="SIRT01000013">
    <property type="protein sequence ID" value="TBN00888.1"/>
    <property type="molecule type" value="Genomic_DNA"/>
</dbReference>
<protein>
    <submittedName>
        <fullName evidence="3">DUF5060 domain-containing protein</fullName>
    </submittedName>
</protein>
<accession>A0A4Q9FB53</accession>
<dbReference type="Gene3D" id="3.20.20.80">
    <property type="entry name" value="Glycosidases"/>
    <property type="match status" value="1"/>
</dbReference>
<feature type="domain" description="DUF5060" evidence="2">
    <location>
        <begin position="60"/>
        <end position="141"/>
    </location>
</feature>
<dbReference type="Proteomes" id="UP000291142">
    <property type="component" value="Unassembled WGS sequence"/>
</dbReference>
<dbReference type="Pfam" id="PF12904">
    <property type="entry name" value="Collagen_bind_2"/>
    <property type="match status" value="1"/>
</dbReference>
<keyword evidence="4" id="KW-1185">Reference proteome</keyword>
<dbReference type="InterPro" id="IPR032260">
    <property type="entry name" value="DUF5060"/>
</dbReference>
<dbReference type="SUPFAM" id="SSF51445">
    <property type="entry name" value="(Trans)glycosidases"/>
    <property type="match status" value="1"/>
</dbReference>
<dbReference type="Gene3D" id="2.60.120.260">
    <property type="entry name" value="Galactose-binding domain-like"/>
    <property type="match status" value="1"/>
</dbReference>
<sequence length="983" mass="111825">MIKTILMSFFYELFFNLDKILNQLFKPFKVKLFKMKYYSVFFFLFCLSVFAQNVTVEGELKQWHKVTLSFEGEELHEYDADNPFLNYRLNVIFKNNGRIFTVPGFFAADGNAAETSASSGKIWKVRFVPDAIGEWEYEVFFRYGKNIALSDDIYEGEAVGFHGMKGSFSIEESTGETSIFRQKGRLIYDGTTYAAHADTKAPFLKGGAGSPENFLAYHEFDQTPASHKYEAHTKDWNTGDPTWQNGKGKSIIGALNYLASKGMNSVYFLTMNVQGDGDDVWPWTDMNERYRFDCSKLDQWEKVFDHMDDLGIVLHIITQETENELLLDIGELKTQRKLYYREMIARFSHHLGVIWNLGEENGYQTWSPKAQNDADRKAMARYIKTNDPYKNLVVIHTHAVAYAQDHILNPLLGDQYIDGISMQIQKPEDVNYTTKKWIKKSKDFNKPWVAFLDEIGPAHTGSKPDADDPNHDSMRSNVLWGNLMAGGAGVEWYFGYKYDHNDLKCEDWRSRDILWNQTRHALDFFKTYLPYEDMVAADDLTENKSDYILAKKGEVYAIYQPNAEPLKLNLTGVSGKFNVRWYNPRLGGDLKKGKVKSVTAGKLVSLGMPPEKTGDWVALVTNKSKETRINEVSEASVVLNALSDFQIIEGDVSYYKDKRNKALAINASKEEQRKGFASAKTTFNGETGMYKLLLNAMAEQDGESSYTISINKTLAKTVTNPQVSESFKRVELNFGTLYLKTGDVITITSNAHSNGRLPEKGGTAWSRGRWNALSFFESDILKHEDLQNATAFEAHENNIEVEAEDFHFNTNNNSPRKWYVRKANEHAPLLNIDDHTANASGEAYIEALPDTRVVHKDKLVRGENFYPIPGAGGVVAYKVSIKTPGKYYVWVKAFSSGAEDNGIHVGLDGHWPESGQRIQLCKGKHNWTWSSAQRVPENHCGTPNTNYLDIKEAGEHIIMFSMREDGFELDKFLLTTDAQYKPE</sequence>
<evidence type="ECO:0000313" key="3">
    <source>
        <dbReference type="EMBL" id="TBN00888.1"/>
    </source>
</evidence>